<evidence type="ECO:0000256" key="1">
    <source>
        <dbReference type="SAM" id="Phobius"/>
    </source>
</evidence>
<protein>
    <submittedName>
        <fullName evidence="3">Uncharacterized protein</fullName>
    </submittedName>
</protein>
<evidence type="ECO:0000313" key="3">
    <source>
        <dbReference type="EMBL" id="NEY80415.1"/>
    </source>
</evidence>
<dbReference type="Proteomes" id="UP000570010">
    <property type="component" value="Unassembled WGS sequence"/>
</dbReference>
<keyword evidence="1" id="KW-0472">Membrane</keyword>
<comment type="caution">
    <text evidence="3">The sequence shown here is derived from an EMBL/GenBank/DDBJ whole genome shotgun (WGS) entry which is preliminary data.</text>
</comment>
<gene>
    <name evidence="3" type="ORF">G4D64_02510</name>
    <name evidence="2" type="ORF">H1Z61_02515</name>
</gene>
<dbReference type="EMBL" id="JACEIO010000003">
    <property type="protein sequence ID" value="MBA4536041.1"/>
    <property type="molecule type" value="Genomic_DNA"/>
</dbReference>
<keyword evidence="1" id="KW-0812">Transmembrane</keyword>
<reference evidence="2 5" key="2">
    <citation type="submission" date="2020-07" db="EMBL/GenBank/DDBJ databases">
        <authorList>
            <person name="Feng H."/>
        </authorList>
    </citation>
    <scope>NUCLEOTIDE SEQUENCE [LARGE SCALE GENOMIC DNA]</scope>
    <source>
        <strain evidence="5">s-12</strain>
        <strain evidence="2">S-12</strain>
    </source>
</reference>
<keyword evidence="4" id="KW-1185">Reference proteome</keyword>
<accession>A0A6B3VVU6</accession>
<sequence length="67" mass="8096">MPLYMYFPFLYFPEDKTEYIPAAISMFIFMVITVLAFRLVIRISKRQAEKAKKFEEQLNLTDDHKKE</sequence>
<name>A0A6B3VVU6_9BACI</name>
<evidence type="ECO:0000313" key="2">
    <source>
        <dbReference type="EMBL" id="MBA4536041.1"/>
    </source>
</evidence>
<evidence type="ECO:0000313" key="5">
    <source>
        <dbReference type="Proteomes" id="UP000570010"/>
    </source>
</evidence>
<dbReference type="EMBL" id="JAAIWN010000003">
    <property type="protein sequence ID" value="NEY80415.1"/>
    <property type="molecule type" value="Genomic_DNA"/>
</dbReference>
<dbReference type="Proteomes" id="UP000472971">
    <property type="component" value="Unassembled WGS sequence"/>
</dbReference>
<proteinExistence type="predicted"/>
<evidence type="ECO:0000313" key="4">
    <source>
        <dbReference type="Proteomes" id="UP000472971"/>
    </source>
</evidence>
<keyword evidence="1" id="KW-1133">Transmembrane helix</keyword>
<dbReference type="AlphaFoldDB" id="A0A6B3VVU6"/>
<organism evidence="3 4">
    <name type="scientific">Bacillus aquiflavi</name>
    <dbReference type="NCBI Taxonomy" id="2672567"/>
    <lineage>
        <taxon>Bacteria</taxon>
        <taxon>Bacillati</taxon>
        <taxon>Bacillota</taxon>
        <taxon>Bacilli</taxon>
        <taxon>Bacillales</taxon>
        <taxon>Bacillaceae</taxon>
        <taxon>Bacillus</taxon>
    </lineage>
</organism>
<feature type="transmembrane region" description="Helical" evidence="1">
    <location>
        <begin position="20"/>
        <end position="41"/>
    </location>
</feature>
<reference evidence="3 4" key="1">
    <citation type="submission" date="2020-02" db="EMBL/GenBank/DDBJ databases">
        <title>Bacillus aquiflavi sp. nov., isolated from yellow water of strong flavor Chinese baijiu in Yibin region of China.</title>
        <authorList>
            <person name="Xie J."/>
        </authorList>
    </citation>
    <scope>NUCLEOTIDE SEQUENCE [LARGE SCALE GENOMIC DNA]</scope>
    <source>
        <strain evidence="3 4">3H-10</strain>
    </source>
</reference>